<reference evidence="10 11" key="1">
    <citation type="journal article" date="2018" name="IMA Fungus">
        <title>IMA Genome-F 9: Draft genome sequence of Annulohypoxylon stygium, Aspergillus mulundensis, Berkeleyomyces basicola (syn. Thielaviopsis basicola), Ceratocystis smalleyi, two Cercospora beticola strains, Coleophoma cylindrospora, Fusarium fracticaudum, Phialophora cf. hyalina, and Morchella septimelata.</title>
        <authorList>
            <person name="Wingfield B.D."/>
            <person name="Bills G.F."/>
            <person name="Dong Y."/>
            <person name="Huang W."/>
            <person name="Nel W.J."/>
            <person name="Swalarsk-Parry B.S."/>
            <person name="Vaghefi N."/>
            <person name="Wilken P.M."/>
            <person name="An Z."/>
            <person name="de Beer Z.W."/>
            <person name="De Vos L."/>
            <person name="Chen L."/>
            <person name="Duong T.A."/>
            <person name="Gao Y."/>
            <person name="Hammerbacher A."/>
            <person name="Kikkert J.R."/>
            <person name="Li Y."/>
            <person name="Li H."/>
            <person name="Li K."/>
            <person name="Li Q."/>
            <person name="Liu X."/>
            <person name="Ma X."/>
            <person name="Naidoo K."/>
            <person name="Pethybridge S.J."/>
            <person name="Sun J."/>
            <person name="Steenkamp E.T."/>
            <person name="van der Nest M.A."/>
            <person name="van Wyk S."/>
            <person name="Wingfield M.J."/>
            <person name="Xiong C."/>
            <person name="Yue Q."/>
            <person name="Zhang X."/>
        </authorList>
    </citation>
    <scope>NUCLEOTIDE SEQUENCE [LARGE SCALE GENOMIC DNA]</scope>
    <source>
        <strain evidence="10 11">BP 5553</strain>
    </source>
</reference>
<dbReference type="AlphaFoldDB" id="A0A370TJE9"/>
<dbReference type="GO" id="GO:0005506">
    <property type="term" value="F:iron ion binding"/>
    <property type="evidence" value="ECO:0007669"/>
    <property type="project" value="InterPro"/>
</dbReference>
<dbReference type="PROSITE" id="PS00086">
    <property type="entry name" value="CYTOCHROME_P450"/>
    <property type="match status" value="1"/>
</dbReference>
<keyword evidence="7 9" id="KW-0503">Monooxygenase</keyword>
<evidence type="ECO:0000256" key="6">
    <source>
        <dbReference type="ARBA" id="ARBA00023004"/>
    </source>
</evidence>
<dbReference type="GO" id="GO:0016705">
    <property type="term" value="F:oxidoreductase activity, acting on paired donors, with incorporation or reduction of molecular oxygen"/>
    <property type="evidence" value="ECO:0007669"/>
    <property type="project" value="InterPro"/>
</dbReference>
<evidence type="ECO:0000256" key="4">
    <source>
        <dbReference type="ARBA" id="ARBA00022723"/>
    </source>
</evidence>
<evidence type="ECO:0000256" key="7">
    <source>
        <dbReference type="ARBA" id="ARBA00023033"/>
    </source>
</evidence>
<dbReference type="OrthoDB" id="1470350at2759"/>
<evidence type="ECO:0000313" key="11">
    <source>
        <dbReference type="Proteomes" id="UP000254866"/>
    </source>
</evidence>
<dbReference type="CDD" id="cd11065">
    <property type="entry name" value="CYP64-like"/>
    <property type="match status" value="1"/>
</dbReference>
<keyword evidence="4 8" id="KW-0479">Metal-binding</keyword>
<proteinExistence type="inferred from homology"/>
<dbReference type="Pfam" id="PF00067">
    <property type="entry name" value="p450"/>
    <property type="match status" value="1"/>
</dbReference>
<gene>
    <name evidence="10" type="ORF">BP5553_07401</name>
</gene>
<comment type="similarity">
    <text evidence="2 9">Belongs to the cytochrome P450 family.</text>
</comment>
<keyword evidence="11" id="KW-1185">Reference proteome</keyword>
<dbReference type="Gene3D" id="1.10.630.10">
    <property type="entry name" value="Cytochrome P450"/>
    <property type="match status" value="1"/>
</dbReference>
<dbReference type="InterPro" id="IPR001128">
    <property type="entry name" value="Cyt_P450"/>
</dbReference>
<dbReference type="InterPro" id="IPR017972">
    <property type="entry name" value="Cyt_P450_CS"/>
</dbReference>
<dbReference type="PRINTS" id="PR00463">
    <property type="entry name" value="EP450I"/>
</dbReference>
<dbReference type="EMBL" id="NPIC01000006">
    <property type="protein sequence ID" value="RDL35470.1"/>
    <property type="molecule type" value="Genomic_DNA"/>
</dbReference>
<feature type="binding site" description="axial binding residue" evidence="8">
    <location>
        <position position="420"/>
    </location>
    <ligand>
        <name>heme</name>
        <dbReference type="ChEBI" id="CHEBI:30413"/>
    </ligand>
    <ligandPart>
        <name>Fe</name>
        <dbReference type="ChEBI" id="CHEBI:18248"/>
    </ligandPart>
</feature>
<organism evidence="10 11">
    <name type="scientific">Venustampulla echinocandica</name>
    <dbReference type="NCBI Taxonomy" id="2656787"/>
    <lineage>
        <taxon>Eukaryota</taxon>
        <taxon>Fungi</taxon>
        <taxon>Dikarya</taxon>
        <taxon>Ascomycota</taxon>
        <taxon>Pezizomycotina</taxon>
        <taxon>Leotiomycetes</taxon>
        <taxon>Helotiales</taxon>
        <taxon>Pleuroascaceae</taxon>
        <taxon>Venustampulla</taxon>
    </lineage>
</organism>
<dbReference type="GeneID" id="43600250"/>
<dbReference type="PANTHER" id="PTHR46300">
    <property type="entry name" value="P450, PUTATIVE (EUROFUNG)-RELATED-RELATED"/>
    <property type="match status" value="1"/>
</dbReference>
<dbReference type="GO" id="GO:0020037">
    <property type="term" value="F:heme binding"/>
    <property type="evidence" value="ECO:0007669"/>
    <property type="project" value="InterPro"/>
</dbReference>
<name>A0A370TJE9_9HELO</name>
<dbReference type="InterPro" id="IPR002401">
    <property type="entry name" value="Cyt_P450_E_grp-I"/>
</dbReference>
<accession>A0A370TJE9</accession>
<dbReference type="Proteomes" id="UP000254866">
    <property type="component" value="Unassembled WGS sequence"/>
</dbReference>
<dbReference type="PANTHER" id="PTHR46300:SF1">
    <property type="entry name" value="P450, PUTATIVE (EUROFUNG)-RELATED"/>
    <property type="match status" value="1"/>
</dbReference>
<keyword evidence="6 8" id="KW-0408">Iron</keyword>
<dbReference type="SUPFAM" id="SSF48264">
    <property type="entry name" value="Cytochrome P450"/>
    <property type="match status" value="1"/>
</dbReference>
<dbReference type="InterPro" id="IPR050364">
    <property type="entry name" value="Cytochrome_P450_fung"/>
</dbReference>
<dbReference type="GO" id="GO:0004497">
    <property type="term" value="F:monooxygenase activity"/>
    <property type="evidence" value="ECO:0007669"/>
    <property type="project" value="UniProtKB-KW"/>
</dbReference>
<evidence type="ECO:0000256" key="8">
    <source>
        <dbReference type="PIRSR" id="PIRSR602401-1"/>
    </source>
</evidence>
<protein>
    <submittedName>
        <fullName evidence="10">Cytochrome P450</fullName>
    </submittedName>
</protein>
<evidence type="ECO:0000313" key="10">
    <source>
        <dbReference type="EMBL" id="RDL35470.1"/>
    </source>
</evidence>
<dbReference type="STRING" id="2656787.A0A370TJE9"/>
<dbReference type="PRINTS" id="PR00385">
    <property type="entry name" value="P450"/>
</dbReference>
<evidence type="ECO:0000256" key="2">
    <source>
        <dbReference type="ARBA" id="ARBA00010617"/>
    </source>
</evidence>
<dbReference type="InterPro" id="IPR036396">
    <property type="entry name" value="Cyt_P450_sf"/>
</dbReference>
<evidence type="ECO:0000256" key="9">
    <source>
        <dbReference type="RuleBase" id="RU000461"/>
    </source>
</evidence>
<comment type="cofactor">
    <cofactor evidence="1 8">
        <name>heme</name>
        <dbReference type="ChEBI" id="CHEBI:30413"/>
    </cofactor>
</comment>
<evidence type="ECO:0000256" key="1">
    <source>
        <dbReference type="ARBA" id="ARBA00001971"/>
    </source>
</evidence>
<keyword evidence="3 8" id="KW-0349">Heme</keyword>
<sequence length="519" mass="58960">MLALPLLVLAGISIIALKLYYDKRRTSCLPLPPGPPPLPIIGNLHQAPASYPWRVFQQWSKQFGPIFKLQFGSNTIIMLGNHQAAHDLLDKRSSIYSSRPRVVMAAECLGQGMLTLLMPYGPRWRAHQRLQMSCLNKRVSQTYCALQEMESNQLLYDMLSTNNFTDGFRRYAAGLVFALAYGKRLSSIDSEDLKELDEIVENTLTTLKAGEWIVDLIPALNHLPRWLAPWKRHADKLRNFESRVYLKNFGNAIASRSWNWSKRVQGLANGQMPTLELAYDVGIIYEVSTDTTTIALEVFVLAAVLHPHVVRKAQAELEQVVGPDRLPIFGDKDRLPYIHAIIQEVLRWRPVAAGGVPHAVTEDDEYMGYRIPKGATVIANHWAISHDDELFPNPEIFDPERWILNPDLPIAAFGHGRRTCFGQHIARNSMFIIIARFLWAFDITCAHEERGGTKFWLVPDPMDMTQGFNSKPMPFKAEFLARSPHREGIIRRDWDTAEKDISIILDDIEQDQASQMGKA</sequence>
<keyword evidence="5 9" id="KW-0560">Oxidoreductase</keyword>
<dbReference type="RefSeq" id="XP_031868293.1">
    <property type="nucleotide sequence ID" value="XM_032016024.1"/>
</dbReference>
<evidence type="ECO:0000256" key="3">
    <source>
        <dbReference type="ARBA" id="ARBA00022617"/>
    </source>
</evidence>
<evidence type="ECO:0000256" key="5">
    <source>
        <dbReference type="ARBA" id="ARBA00023002"/>
    </source>
</evidence>
<comment type="caution">
    <text evidence="10">The sequence shown here is derived from an EMBL/GenBank/DDBJ whole genome shotgun (WGS) entry which is preliminary data.</text>
</comment>